<evidence type="ECO:0000256" key="4">
    <source>
        <dbReference type="SAM" id="MobiDB-lite"/>
    </source>
</evidence>
<dbReference type="InterPro" id="IPR036388">
    <property type="entry name" value="WH-like_DNA-bd_sf"/>
</dbReference>
<keyword evidence="2" id="KW-0238">DNA-binding</keyword>
<keyword evidence="7" id="KW-1185">Reference proteome</keyword>
<dbReference type="InterPro" id="IPR036390">
    <property type="entry name" value="WH_DNA-bd_sf"/>
</dbReference>
<reference evidence="6 7" key="1">
    <citation type="journal article" date="2015" name="Int. J. Syst. Evol. Microbiol.">
        <title>Roseomonas oryzae sp. nov., isolated from paddy rhizosphere soil.</title>
        <authorList>
            <person name="Ramaprasad E.V."/>
            <person name="Sasikala Ch."/>
            <person name="Ramana Ch.V."/>
        </authorList>
    </citation>
    <scope>NUCLEOTIDE SEQUENCE [LARGE SCALE GENOMIC DNA]</scope>
    <source>
        <strain evidence="6 7">KCTC 42542</strain>
    </source>
</reference>
<feature type="domain" description="GntR C-terminal" evidence="5">
    <location>
        <begin position="160"/>
        <end position="284"/>
    </location>
</feature>
<dbReference type="PANTHER" id="PTHR43537:SF49">
    <property type="entry name" value="TRANSCRIPTIONAL REGULATORY PROTEIN"/>
    <property type="match status" value="1"/>
</dbReference>
<dbReference type="GO" id="GO:0003677">
    <property type="term" value="F:DNA binding"/>
    <property type="evidence" value="ECO:0007669"/>
    <property type="project" value="UniProtKB-KW"/>
</dbReference>
<accession>A0A5B2TB44</accession>
<evidence type="ECO:0000259" key="5">
    <source>
        <dbReference type="SMART" id="SM00895"/>
    </source>
</evidence>
<evidence type="ECO:0000256" key="1">
    <source>
        <dbReference type="ARBA" id="ARBA00023015"/>
    </source>
</evidence>
<dbReference type="SUPFAM" id="SSF48008">
    <property type="entry name" value="GntR ligand-binding domain-like"/>
    <property type="match status" value="1"/>
</dbReference>
<dbReference type="InterPro" id="IPR011711">
    <property type="entry name" value="GntR_C"/>
</dbReference>
<name>A0A5B2TB44_9PROT</name>
<dbReference type="InterPro" id="IPR008920">
    <property type="entry name" value="TF_FadR/GntR_C"/>
</dbReference>
<dbReference type="AlphaFoldDB" id="A0A5B2TB44"/>
<keyword evidence="3" id="KW-0804">Transcription</keyword>
<dbReference type="InterPro" id="IPR000524">
    <property type="entry name" value="Tscrpt_reg_HTH_GntR"/>
</dbReference>
<dbReference type="Gene3D" id="1.10.10.10">
    <property type="entry name" value="Winged helix-like DNA-binding domain superfamily/Winged helix DNA-binding domain"/>
    <property type="match status" value="1"/>
</dbReference>
<organism evidence="6 7">
    <name type="scientific">Teichococcus oryzae</name>
    <dbReference type="NCBI Taxonomy" id="1608942"/>
    <lineage>
        <taxon>Bacteria</taxon>
        <taxon>Pseudomonadati</taxon>
        <taxon>Pseudomonadota</taxon>
        <taxon>Alphaproteobacteria</taxon>
        <taxon>Acetobacterales</taxon>
        <taxon>Roseomonadaceae</taxon>
        <taxon>Roseomonas</taxon>
    </lineage>
</organism>
<dbReference type="SMART" id="SM00895">
    <property type="entry name" value="FCD"/>
    <property type="match status" value="1"/>
</dbReference>
<dbReference type="EMBL" id="VUKA01000016">
    <property type="protein sequence ID" value="KAA2211737.1"/>
    <property type="molecule type" value="Genomic_DNA"/>
</dbReference>
<evidence type="ECO:0000256" key="3">
    <source>
        <dbReference type="ARBA" id="ARBA00023163"/>
    </source>
</evidence>
<sequence>MRGRALRASALGQSPIRQDQARESQCGAATDPDHAAFPSPMGRPVDPGSTPAHIGAIIGANRLGRSFSCRNTSFPGSRDRGMTRSPRPRRHLAAEIAAAIRSGAYRSGEWLRQVDLEERFAATRFDIRAALAELALRQAVEHVPNRGFRIAVPDRRRVRDMLAVRALLEAEAAVSALPHLDDAALRLLEAKADAFDRAAAEGSMASQSATNLEFHDTLYGFAPNQALVEVAKEVRDRARLWPLVLWPSLRAVRRSAEGHRVILAALRAGDAAAVAASVRAHILGSAANDPACSAEEAER</sequence>
<gene>
    <name evidence="6" type="ORF">F0Q34_18360</name>
</gene>
<evidence type="ECO:0000313" key="7">
    <source>
        <dbReference type="Proteomes" id="UP000322110"/>
    </source>
</evidence>
<dbReference type="GO" id="GO:0003700">
    <property type="term" value="F:DNA-binding transcription factor activity"/>
    <property type="evidence" value="ECO:0007669"/>
    <property type="project" value="InterPro"/>
</dbReference>
<feature type="region of interest" description="Disordered" evidence="4">
    <location>
        <begin position="1"/>
        <end position="52"/>
    </location>
</feature>
<dbReference type="Pfam" id="PF00392">
    <property type="entry name" value="GntR"/>
    <property type="match status" value="1"/>
</dbReference>
<dbReference type="Proteomes" id="UP000322110">
    <property type="component" value="Unassembled WGS sequence"/>
</dbReference>
<evidence type="ECO:0000256" key="2">
    <source>
        <dbReference type="ARBA" id="ARBA00023125"/>
    </source>
</evidence>
<keyword evidence="1" id="KW-0805">Transcription regulation</keyword>
<comment type="caution">
    <text evidence="6">The sequence shown here is derived from an EMBL/GenBank/DDBJ whole genome shotgun (WGS) entry which is preliminary data.</text>
</comment>
<dbReference type="Pfam" id="PF07729">
    <property type="entry name" value="FCD"/>
    <property type="match status" value="1"/>
</dbReference>
<protein>
    <submittedName>
        <fullName evidence="6">GntR family transcriptional regulator</fullName>
    </submittedName>
</protein>
<proteinExistence type="predicted"/>
<dbReference type="Gene3D" id="1.20.120.530">
    <property type="entry name" value="GntR ligand-binding domain-like"/>
    <property type="match status" value="1"/>
</dbReference>
<evidence type="ECO:0000313" key="6">
    <source>
        <dbReference type="EMBL" id="KAA2211737.1"/>
    </source>
</evidence>
<dbReference type="SUPFAM" id="SSF46785">
    <property type="entry name" value="Winged helix' DNA-binding domain"/>
    <property type="match status" value="1"/>
</dbReference>
<dbReference type="PANTHER" id="PTHR43537">
    <property type="entry name" value="TRANSCRIPTIONAL REGULATOR, GNTR FAMILY"/>
    <property type="match status" value="1"/>
</dbReference>
<feature type="region of interest" description="Disordered" evidence="4">
    <location>
        <begin position="69"/>
        <end position="89"/>
    </location>
</feature>